<comment type="caution">
    <text evidence="9">The sequence shown here is derived from an EMBL/GenBank/DDBJ whole genome shotgun (WGS) entry which is preliminary data.</text>
</comment>
<evidence type="ECO:0000256" key="6">
    <source>
        <dbReference type="SAM" id="MobiDB-lite"/>
    </source>
</evidence>
<dbReference type="EMBL" id="JACHIN010000020">
    <property type="protein sequence ID" value="MBB5084005.1"/>
    <property type="molecule type" value="Genomic_DNA"/>
</dbReference>
<dbReference type="InterPro" id="IPR013325">
    <property type="entry name" value="RNA_pol_sigma_r2"/>
</dbReference>
<comment type="similarity">
    <text evidence="1">Belongs to the sigma-70 factor family. ECF subfamily.</text>
</comment>
<dbReference type="Pfam" id="PF04542">
    <property type="entry name" value="Sigma70_r2"/>
    <property type="match status" value="1"/>
</dbReference>
<name>A0A7W8AF50_9ACTN</name>
<dbReference type="InterPro" id="IPR052704">
    <property type="entry name" value="ECF_Sigma-70_Domain"/>
</dbReference>
<dbReference type="GO" id="GO:0003677">
    <property type="term" value="F:DNA binding"/>
    <property type="evidence" value="ECO:0007669"/>
    <property type="project" value="InterPro"/>
</dbReference>
<gene>
    <name evidence="9" type="ORF">HNR40_009513</name>
</gene>
<dbReference type="GO" id="GO:0016987">
    <property type="term" value="F:sigma factor activity"/>
    <property type="evidence" value="ECO:0007669"/>
    <property type="project" value="UniProtKB-KW"/>
</dbReference>
<dbReference type="InterPro" id="IPR032710">
    <property type="entry name" value="NTF2-like_dom_sf"/>
</dbReference>
<keyword evidence="3" id="KW-0805">Transcription regulation</keyword>
<accession>A0A7W8AF50</accession>
<proteinExistence type="inferred from homology"/>
<evidence type="ECO:0000259" key="7">
    <source>
        <dbReference type="Pfam" id="PF04542"/>
    </source>
</evidence>
<dbReference type="InterPro" id="IPR007627">
    <property type="entry name" value="RNA_pol_sigma70_r2"/>
</dbReference>
<reference evidence="9 10" key="1">
    <citation type="submission" date="2020-08" db="EMBL/GenBank/DDBJ databases">
        <title>Genomic Encyclopedia of Type Strains, Phase IV (KMG-IV): sequencing the most valuable type-strain genomes for metagenomic binning, comparative biology and taxonomic classification.</title>
        <authorList>
            <person name="Goeker M."/>
        </authorList>
    </citation>
    <scope>NUCLEOTIDE SEQUENCE [LARGE SCALE GENOMIC DNA]</scope>
    <source>
        <strain evidence="9 10">DSM 45385</strain>
    </source>
</reference>
<feature type="domain" description="RNA polymerase sigma-70 region 2" evidence="7">
    <location>
        <begin position="11"/>
        <end position="74"/>
    </location>
</feature>
<dbReference type="AlphaFoldDB" id="A0A7W8AF50"/>
<evidence type="ECO:0000313" key="9">
    <source>
        <dbReference type="EMBL" id="MBB5084005.1"/>
    </source>
</evidence>
<dbReference type="InterPro" id="IPR014284">
    <property type="entry name" value="RNA_pol_sigma-70_dom"/>
</dbReference>
<evidence type="ECO:0000256" key="2">
    <source>
        <dbReference type="ARBA" id="ARBA00011344"/>
    </source>
</evidence>
<dbReference type="Gene3D" id="1.10.10.10">
    <property type="entry name" value="Winged helix-like DNA-binding domain superfamily/Winged helix DNA-binding domain"/>
    <property type="match status" value="1"/>
</dbReference>
<evidence type="ECO:0000256" key="5">
    <source>
        <dbReference type="ARBA" id="ARBA00023163"/>
    </source>
</evidence>
<dbReference type="RefSeq" id="WP_184973579.1">
    <property type="nucleotide sequence ID" value="NZ_JACHIN010000020.1"/>
</dbReference>
<dbReference type="NCBIfam" id="TIGR02937">
    <property type="entry name" value="sigma70-ECF"/>
    <property type="match status" value="1"/>
</dbReference>
<evidence type="ECO:0000259" key="8">
    <source>
        <dbReference type="Pfam" id="PF08281"/>
    </source>
</evidence>
<dbReference type="SUPFAM" id="SSF88659">
    <property type="entry name" value="Sigma3 and sigma4 domains of RNA polymerase sigma factors"/>
    <property type="match status" value="1"/>
</dbReference>
<comment type="subunit">
    <text evidence="2">Interacts transiently with the RNA polymerase catalytic core formed by RpoA, RpoB, RpoC and RpoZ (2 alpha, 1 beta, 1 beta' and 1 omega subunit) to form the RNA polymerase holoenzyme that can initiate transcription.</text>
</comment>
<dbReference type="Proteomes" id="UP000568380">
    <property type="component" value="Unassembled WGS sequence"/>
</dbReference>
<evidence type="ECO:0000256" key="4">
    <source>
        <dbReference type="ARBA" id="ARBA00023082"/>
    </source>
</evidence>
<dbReference type="SUPFAM" id="SSF88946">
    <property type="entry name" value="Sigma2 domain of RNA polymerase sigma factors"/>
    <property type="match status" value="1"/>
</dbReference>
<evidence type="ECO:0000313" key="10">
    <source>
        <dbReference type="Proteomes" id="UP000568380"/>
    </source>
</evidence>
<keyword evidence="4" id="KW-0731">Sigma factor</keyword>
<dbReference type="Gene3D" id="3.10.450.50">
    <property type="match status" value="1"/>
</dbReference>
<dbReference type="Pfam" id="PF08281">
    <property type="entry name" value="Sigma70_r4_2"/>
    <property type="match status" value="1"/>
</dbReference>
<dbReference type="PANTHER" id="PTHR30173:SF43">
    <property type="entry name" value="ECF RNA POLYMERASE SIGMA FACTOR SIGI-RELATED"/>
    <property type="match status" value="1"/>
</dbReference>
<evidence type="ECO:0000256" key="1">
    <source>
        <dbReference type="ARBA" id="ARBA00010641"/>
    </source>
</evidence>
<dbReference type="InterPro" id="IPR036388">
    <property type="entry name" value="WH-like_DNA-bd_sf"/>
</dbReference>
<dbReference type="PANTHER" id="PTHR30173">
    <property type="entry name" value="SIGMA 19 FACTOR"/>
    <property type="match status" value="1"/>
</dbReference>
<keyword evidence="10" id="KW-1185">Reference proteome</keyword>
<dbReference type="InterPro" id="IPR013324">
    <property type="entry name" value="RNA_pol_sigma_r3/r4-like"/>
</dbReference>
<dbReference type="InterPro" id="IPR013249">
    <property type="entry name" value="RNA_pol_sigma70_r4_t2"/>
</dbReference>
<dbReference type="GO" id="GO:0006352">
    <property type="term" value="P:DNA-templated transcription initiation"/>
    <property type="evidence" value="ECO:0007669"/>
    <property type="project" value="InterPro"/>
</dbReference>
<feature type="domain" description="RNA polymerase sigma factor 70 region 4 type 2" evidence="8">
    <location>
        <begin position="116"/>
        <end position="167"/>
    </location>
</feature>
<evidence type="ECO:0000256" key="3">
    <source>
        <dbReference type="ARBA" id="ARBA00023015"/>
    </source>
</evidence>
<dbReference type="Gene3D" id="1.10.1740.10">
    <property type="match status" value="1"/>
</dbReference>
<protein>
    <submittedName>
        <fullName evidence="9">RNA polymerase sigma-70 factor (ECF subfamily)</fullName>
    </submittedName>
</protein>
<feature type="region of interest" description="Disordered" evidence="6">
    <location>
        <begin position="77"/>
        <end position="102"/>
    </location>
</feature>
<organism evidence="9 10">
    <name type="scientific">Nonomuraea endophytica</name>
    <dbReference type="NCBI Taxonomy" id="714136"/>
    <lineage>
        <taxon>Bacteria</taxon>
        <taxon>Bacillati</taxon>
        <taxon>Actinomycetota</taxon>
        <taxon>Actinomycetes</taxon>
        <taxon>Streptosporangiales</taxon>
        <taxon>Streptosporangiaceae</taxon>
        <taxon>Nonomuraea</taxon>
    </lineage>
</organism>
<keyword evidence="5" id="KW-0804">Transcription</keyword>
<sequence>MAEQNWLSERFTEHQDRLHALAYRMLGSSGEAEDAVQETWLRVSRSDTGELENPAAWLTTIVARVCLNMLEARRNRREESAGALPPEPVPPDPGTHRSGQAGPEEEALLADSVGVALMVVLDTLTPAERLAFVLHDVFAVSFGEIGGIIDRSPAAARQLASRARRRLQGAADASDAARSPKREIVAAFLAASRNGDFAALLELLDPEVVVGEMHGNQEVAAFFAGRAEAARLALVDGVAAAAWFHLGRPKAVFAFTISDGKITRIAIDTDPERLRDLDIIALTTSDRERR</sequence>
<dbReference type="SUPFAM" id="SSF54427">
    <property type="entry name" value="NTF2-like"/>
    <property type="match status" value="1"/>
</dbReference>